<name>A0A077NET7_XENBV</name>
<dbReference type="InterPro" id="IPR013120">
    <property type="entry name" value="FAR_NAD-bd"/>
</dbReference>
<protein>
    <recommendedName>
        <fullName evidence="3">Thioester reductase (TE) domain-containing protein</fullName>
    </recommendedName>
</protein>
<dbReference type="RefSeq" id="WP_038223552.1">
    <property type="nucleotide sequence ID" value="NZ_CAWLWD010000154.1"/>
</dbReference>
<reference evidence="4" key="1">
    <citation type="submission" date="2013-07" db="EMBL/GenBank/DDBJ databases">
        <title>Sub-species coevolution in mutualistic symbiosis.</title>
        <authorList>
            <person name="Murfin K."/>
            <person name="Klassen J."/>
            <person name="Lee M."/>
            <person name="Forst S."/>
            <person name="Stock P."/>
            <person name="Goodrich-Blair H."/>
        </authorList>
    </citation>
    <scope>NUCLEOTIDE SEQUENCE [LARGE SCALE GENOMIC DNA]</scope>
    <source>
        <strain evidence="4">Feltiae Moldova</strain>
    </source>
</reference>
<dbReference type="AlphaFoldDB" id="A0A077NET7"/>
<keyword evidence="2" id="KW-0597">Phosphoprotein</keyword>
<dbReference type="CDD" id="cd05235">
    <property type="entry name" value="SDR_e1"/>
    <property type="match status" value="1"/>
</dbReference>
<dbReference type="Pfam" id="PF07993">
    <property type="entry name" value="NAD_binding_4"/>
    <property type="match status" value="1"/>
</dbReference>
<dbReference type="Gene3D" id="3.40.50.720">
    <property type="entry name" value="NAD(P)-binding Rossmann-like Domain"/>
    <property type="match status" value="1"/>
</dbReference>
<sequence length="410" mass="46436">MFDHNKKDVSSILLTGATGVMGGRILLEILTTTDIEVYCLIRAENSQQAIERLKGILFAYDQEKQSENTHHRIIPVLGDVSKKRLGLTQELYCELADKVDRVIHCAANVSLVASYKKIAPVNVQGTQNVIDFCLQGNVAMLYASSFSMAGDCLYKDGFVLHETDLDVGQRFDDMDYERSKFESEKIIHSAGKKGLKWVIVRPGNIWGESTNGRYPLAHTKVKGIYYEMVKALVETGLTFNAQDDFDITPVDYVAEASLYAIFNIEKFNGKTLNLTNPNPITFNDIVSFLRDFGYRIDTINMNDYMEALAQNRLYRYGQPYRSVFTDLLGLFYSGMELTEKAKYSTQLTTELLSGSGIQCPLSDRTLLFHYFNYLIECEFIAPPQQQGERAEIREASVRGSYLEQLFDADL</sequence>
<dbReference type="HOGENOM" id="CLU_000022_76_1_6"/>
<evidence type="ECO:0000313" key="4">
    <source>
        <dbReference type="EMBL" id="CDH00687.1"/>
    </source>
</evidence>
<evidence type="ECO:0000256" key="2">
    <source>
        <dbReference type="ARBA" id="ARBA00022553"/>
    </source>
</evidence>
<organism evidence="4">
    <name type="scientific">Xenorhabdus bovienii str. feltiae Moldova</name>
    <dbReference type="NCBI Taxonomy" id="1398200"/>
    <lineage>
        <taxon>Bacteria</taxon>
        <taxon>Pseudomonadati</taxon>
        <taxon>Pseudomonadota</taxon>
        <taxon>Gammaproteobacteria</taxon>
        <taxon>Enterobacterales</taxon>
        <taxon>Morganellaceae</taxon>
        <taxon>Xenorhabdus</taxon>
    </lineage>
</organism>
<dbReference type="SUPFAM" id="SSF51735">
    <property type="entry name" value="NAD(P)-binding Rossmann-fold domains"/>
    <property type="match status" value="1"/>
</dbReference>
<accession>A0A077NET7</accession>
<evidence type="ECO:0000256" key="1">
    <source>
        <dbReference type="ARBA" id="ARBA00022450"/>
    </source>
</evidence>
<dbReference type="NCBIfam" id="TIGR01746">
    <property type="entry name" value="Thioester-redct"/>
    <property type="match status" value="1"/>
</dbReference>
<dbReference type="PANTHER" id="PTHR44845:SF6">
    <property type="entry name" value="BETA-ALANINE-ACTIVATING ENZYME"/>
    <property type="match status" value="1"/>
</dbReference>
<dbReference type="InterPro" id="IPR010080">
    <property type="entry name" value="Thioester_reductase-like_dom"/>
</dbReference>
<dbReference type="EMBL" id="CBSV010000084">
    <property type="protein sequence ID" value="CDH00687.1"/>
    <property type="molecule type" value="Genomic_DNA"/>
</dbReference>
<dbReference type="Proteomes" id="UP000028487">
    <property type="component" value="Unassembled WGS sequence"/>
</dbReference>
<feature type="domain" description="Thioester reductase (TE)" evidence="3">
    <location>
        <begin position="14"/>
        <end position="256"/>
    </location>
</feature>
<gene>
    <name evidence="4" type="ORF">XBFM1_1740050</name>
</gene>
<evidence type="ECO:0000259" key="3">
    <source>
        <dbReference type="Pfam" id="PF07993"/>
    </source>
</evidence>
<keyword evidence="1" id="KW-0596">Phosphopantetheine</keyword>
<dbReference type="PANTHER" id="PTHR44845">
    <property type="entry name" value="CARRIER DOMAIN-CONTAINING PROTEIN"/>
    <property type="match status" value="1"/>
</dbReference>
<dbReference type="InterPro" id="IPR036291">
    <property type="entry name" value="NAD(P)-bd_dom_sf"/>
</dbReference>
<proteinExistence type="predicted"/>
<comment type="caution">
    <text evidence="4">The sequence shown here is derived from an EMBL/GenBank/DDBJ whole genome shotgun (WGS) entry which is preliminary data.</text>
</comment>